<name>A0A2W5S5B9_VARPD</name>
<comment type="caution">
    <text evidence="1">The sequence shown here is derived from an EMBL/GenBank/DDBJ whole genome shotgun (WGS) entry which is preliminary data.</text>
</comment>
<accession>A0A2W5S5B9</accession>
<dbReference type="PANTHER" id="PTHR30383">
    <property type="entry name" value="THIOESTERASE 1/PROTEASE 1/LYSOPHOSPHOLIPASE L1"/>
    <property type="match status" value="1"/>
</dbReference>
<evidence type="ECO:0000313" key="1">
    <source>
        <dbReference type="EMBL" id="PZQ77947.1"/>
    </source>
</evidence>
<dbReference type="AlphaFoldDB" id="A0A2W5S5B9"/>
<dbReference type="PANTHER" id="PTHR30383:SF5">
    <property type="entry name" value="SGNH HYDROLASE-TYPE ESTERASE DOMAIN-CONTAINING PROTEIN"/>
    <property type="match status" value="1"/>
</dbReference>
<sequence>MEDSSIRNIAGVDYIYAWDDGQMVRVPMSQVASSGVLTTAPRLLHAVGDSIAALNLVTVGNSTDYDARGPLVNAMVVSGGQVQIGQVLGLNGQGTAAINAALPAFLSGLPANSLVNYHPGANDSAATAAATIANITAGVALIQNAGHTVILCTILPNSAWLASAALDLKRIQVNNGTRRLAATLRAAGKPVILVDWDHLPFTTSTNDTLTITTGFFTDGTHPGQFGAEQLGIFWWNAVKVFMPAMNPFAPFANMGSRFANPFMEPTAAGGGTPTGITVNAVSAGTGAATSNQRRRNTTTGGPEWLEYTVTFPNGGGNVGGYASLQTSASLTGGAGNGVSFCALVEIDVPDGSSLIECKLRLQNFAANKIRRCMMQPVNAPGSADASSYLSAGTKRWFMRTPPVDLDAADAASSTVAYIDLMGAAAKTVTVRTTNWIDVPVLAA</sequence>
<dbReference type="Proteomes" id="UP000249135">
    <property type="component" value="Unassembled WGS sequence"/>
</dbReference>
<dbReference type="InterPro" id="IPR051532">
    <property type="entry name" value="Ester_Hydrolysis_Enzymes"/>
</dbReference>
<gene>
    <name evidence="1" type="ORF">DI563_01960</name>
</gene>
<dbReference type="Gene3D" id="3.40.50.1110">
    <property type="entry name" value="SGNH hydrolase"/>
    <property type="match status" value="1"/>
</dbReference>
<dbReference type="InterPro" id="IPR036514">
    <property type="entry name" value="SGNH_hydro_sf"/>
</dbReference>
<evidence type="ECO:0000313" key="2">
    <source>
        <dbReference type="Proteomes" id="UP000249135"/>
    </source>
</evidence>
<reference evidence="1 2" key="1">
    <citation type="submission" date="2017-08" db="EMBL/GenBank/DDBJ databases">
        <title>Infants hospitalized years apart are colonized by the same room-sourced microbial strains.</title>
        <authorList>
            <person name="Brooks B."/>
            <person name="Olm M.R."/>
            <person name="Firek B.A."/>
            <person name="Baker R."/>
            <person name="Thomas B.C."/>
            <person name="Morowitz M.J."/>
            <person name="Banfield J.F."/>
        </authorList>
    </citation>
    <scope>NUCLEOTIDE SEQUENCE [LARGE SCALE GENOMIC DNA]</scope>
    <source>
        <strain evidence="1">S2_005_003_R2_41</strain>
    </source>
</reference>
<protein>
    <submittedName>
        <fullName evidence="1">Uncharacterized protein</fullName>
    </submittedName>
</protein>
<dbReference type="EMBL" id="QFPP01000007">
    <property type="protein sequence ID" value="PZQ77947.1"/>
    <property type="molecule type" value="Genomic_DNA"/>
</dbReference>
<dbReference type="SUPFAM" id="SSF52266">
    <property type="entry name" value="SGNH hydrolase"/>
    <property type="match status" value="1"/>
</dbReference>
<dbReference type="GO" id="GO:0004622">
    <property type="term" value="F:phosphatidylcholine lysophospholipase activity"/>
    <property type="evidence" value="ECO:0007669"/>
    <property type="project" value="TreeGrafter"/>
</dbReference>
<organism evidence="1 2">
    <name type="scientific">Variovorax paradoxus</name>
    <dbReference type="NCBI Taxonomy" id="34073"/>
    <lineage>
        <taxon>Bacteria</taxon>
        <taxon>Pseudomonadati</taxon>
        <taxon>Pseudomonadota</taxon>
        <taxon>Betaproteobacteria</taxon>
        <taxon>Burkholderiales</taxon>
        <taxon>Comamonadaceae</taxon>
        <taxon>Variovorax</taxon>
    </lineage>
</organism>
<proteinExistence type="predicted"/>